<evidence type="ECO:0000313" key="1">
    <source>
        <dbReference type="EMBL" id="EDQ99080.1"/>
    </source>
</evidence>
<protein>
    <submittedName>
        <fullName evidence="1">Predicted protein</fullName>
    </submittedName>
</protein>
<keyword evidence="2" id="KW-1185">Reference proteome</keyword>
<dbReference type="EMBL" id="DS547174">
    <property type="protein sequence ID" value="EDQ99080.1"/>
    <property type="molecule type" value="Genomic_DNA"/>
</dbReference>
<reference evidence="1 2" key="1">
    <citation type="journal article" date="2008" name="Nature">
        <title>The genome of Laccaria bicolor provides insights into mycorrhizal symbiosis.</title>
        <authorList>
            <person name="Martin F."/>
            <person name="Aerts A."/>
            <person name="Ahren D."/>
            <person name="Brun A."/>
            <person name="Danchin E.G.J."/>
            <person name="Duchaussoy F."/>
            <person name="Gibon J."/>
            <person name="Kohler A."/>
            <person name="Lindquist E."/>
            <person name="Pereda V."/>
            <person name="Salamov A."/>
            <person name="Shapiro H.J."/>
            <person name="Wuyts J."/>
            <person name="Blaudez D."/>
            <person name="Buee M."/>
            <person name="Brokstein P."/>
            <person name="Canbaeck B."/>
            <person name="Cohen D."/>
            <person name="Courty P.E."/>
            <person name="Coutinho P.M."/>
            <person name="Delaruelle C."/>
            <person name="Detter J.C."/>
            <person name="Deveau A."/>
            <person name="DiFazio S."/>
            <person name="Duplessis S."/>
            <person name="Fraissinet-Tachet L."/>
            <person name="Lucic E."/>
            <person name="Frey-Klett P."/>
            <person name="Fourrey C."/>
            <person name="Feussner I."/>
            <person name="Gay G."/>
            <person name="Grimwood J."/>
            <person name="Hoegger P.J."/>
            <person name="Jain P."/>
            <person name="Kilaru S."/>
            <person name="Labbe J."/>
            <person name="Lin Y.C."/>
            <person name="Legue V."/>
            <person name="Le Tacon F."/>
            <person name="Marmeisse R."/>
            <person name="Melayah D."/>
            <person name="Montanini B."/>
            <person name="Muratet M."/>
            <person name="Nehls U."/>
            <person name="Niculita-Hirzel H."/>
            <person name="Oudot-Le Secq M.P."/>
            <person name="Peter M."/>
            <person name="Quesneville H."/>
            <person name="Rajashekar B."/>
            <person name="Reich M."/>
            <person name="Rouhier N."/>
            <person name="Schmutz J."/>
            <person name="Yin T."/>
            <person name="Chalot M."/>
            <person name="Henrissat B."/>
            <person name="Kuees U."/>
            <person name="Lucas S."/>
            <person name="Van de Peer Y."/>
            <person name="Podila G.K."/>
            <person name="Polle A."/>
            <person name="Pukkila P.J."/>
            <person name="Richardson P.M."/>
            <person name="Rouze P."/>
            <person name="Sanders I.R."/>
            <person name="Stajich J.E."/>
            <person name="Tunlid A."/>
            <person name="Tuskan G."/>
            <person name="Grigoriev I.V."/>
        </authorList>
    </citation>
    <scope>NUCLEOTIDE SEQUENCE [LARGE SCALE GENOMIC DNA]</scope>
    <source>
        <strain evidence="2">S238N-H82 / ATCC MYA-4686</strain>
    </source>
</reference>
<sequence>MGISVLRGYKFIGETGFHQKRIRRSVWTDVDAHEVLITITPTVYTYEKRKGFTLVNVLGRYGADCIQRTPATGMHERCLFLIADPTSNPTCQRALL</sequence>
<proteinExistence type="predicted"/>
<dbReference type="KEGG" id="lbc:LACBIDRAFT_296030"/>
<name>B0E253_LACBS</name>
<dbReference type="InParanoid" id="B0E253"/>
<dbReference type="Proteomes" id="UP000001194">
    <property type="component" value="Unassembled WGS sequence"/>
</dbReference>
<evidence type="ECO:0000313" key="2">
    <source>
        <dbReference type="Proteomes" id="UP000001194"/>
    </source>
</evidence>
<dbReference type="HOGENOM" id="CLU_2360093_0_0_1"/>
<organism evidence="2">
    <name type="scientific">Laccaria bicolor (strain S238N-H82 / ATCC MYA-4686)</name>
    <name type="common">Bicoloured deceiver</name>
    <name type="synonym">Laccaria laccata var. bicolor</name>
    <dbReference type="NCBI Taxonomy" id="486041"/>
    <lineage>
        <taxon>Eukaryota</taxon>
        <taxon>Fungi</taxon>
        <taxon>Dikarya</taxon>
        <taxon>Basidiomycota</taxon>
        <taxon>Agaricomycotina</taxon>
        <taxon>Agaricomycetes</taxon>
        <taxon>Agaricomycetidae</taxon>
        <taxon>Agaricales</taxon>
        <taxon>Agaricineae</taxon>
        <taxon>Hydnangiaceae</taxon>
        <taxon>Laccaria</taxon>
    </lineage>
</organism>
<dbReference type="GeneID" id="6085934"/>
<dbReference type="RefSeq" id="XP_001890282.1">
    <property type="nucleotide sequence ID" value="XM_001890247.1"/>
</dbReference>
<accession>B0E253</accession>
<gene>
    <name evidence="1" type="ORF">LACBIDRAFT_296030</name>
</gene>
<dbReference type="AlphaFoldDB" id="B0E253"/>